<evidence type="ECO:0000313" key="2">
    <source>
        <dbReference type="Proteomes" id="UP000335415"/>
    </source>
</evidence>
<dbReference type="PROSITE" id="PS51257">
    <property type="entry name" value="PROKAR_LIPOPROTEIN"/>
    <property type="match status" value="1"/>
</dbReference>
<dbReference type="InterPro" id="IPR021242">
    <property type="entry name" value="DUF2799"/>
</dbReference>
<keyword evidence="2" id="KW-1185">Reference proteome</keyword>
<dbReference type="Pfam" id="PF10973">
    <property type="entry name" value="DUF2799"/>
    <property type="match status" value="1"/>
</dbReference>
<dbReference type="NCBIfam" id="NF008518">
    <property type="entry name" value="PRK11443.1"/>
    <property type="match status" value="1"/>
</dbReference>
<protein>
    <submittedName>
        <fullName evidence="1">DUF2799 domain-containing protein</fullName>
    </submittedName>
</protein>
<organism evidence="1 2">
    <name type="scientific">Affinibrenneria salicis</name>
    <dbReference type="NCBI Taxonomy" id="2590031"/>
    <lineage>
        <taxon>Bacteria</taxon>
        <taxon>Pseudomonadati</taxon>
        <taxon>Pseudomonadota</taxon>
        <taxon>Gammaproteobacteria</taxon>
        <taxon>Enterobacterales</taxon>
        <taxon>Pectobacteriaceae</taxon>
        <taxon>Affinibrenneria</taxon>
    </lineage>
</organism>
<gene>
    <name evidence="1" type="ORF">FJU30_22860</name>
</gene>
<dbReference type="OrthoDB" id="6433560at2"/>
<evidence type="ECO:0000313" key="1">
    <source>
        <dbReference type="EMBL" id="KAA8996201.1"/>
    </source>
</evidence>
<proteinExistence type="predicted"/>
<reference evidence="1 2" key="1">
    <citation type="submission" date="2019-09" db="EMBL/GenBank/DDBJ databases">
        <authorList>
            <person name="Li Y."/>
        </authorList>
    </citation>
    <scope>NUCLEOTIDE SEQUENCE [LARGE SCALE GENOMIC DNA]</scope>
    <source>
        <strain evidence="1 2">L3-3HA</strain>
    </source>
</reference>
<accession>A0A5J5FSD7</accession>
<dbReference type="RefSeq" id="WP_150437279.1">
    <property type="nucleotide sequence ID" value="NZ_VYKJ01000015.1"/>
</dbReference>
<dbReference type="EMBL" id="VYKJ01000015">
    <property type="protein sequence ID" value="KAA8996201.1"/>
    <property type="molecule type" value="Genomic_DNA"/>
</dbReference>
<name>A0A5J5FSD7_9GAMM</name>
<comment type="caution">
    <text evidence="1">The sequence shown here is derived from an EMBL/GenBank/DDBJ whole genome shotgun (WGS) entry which is preliminary data.</text>
</comment>
<sequence>MKYSYLLAVILLLTGCRNSSTSVPDRQPSFWYRAGFQDASAGLAIKDNETLAEWFGDVSIDRPAYQRGYVAGQQAMCRHDKLQELSLAGKDYPASCNSVENAEQLRRQWQADIDRYHALPR</sequence>
<dbReference type="AlphaFoldDB" id="A0A5J5FSD7"/>
<dbReference type="Proteomes" id="UP000335415">
    <property type="component" value="Unassembled WGS sequence"/>
</dbReference>